<gene>
    <name evidence="1" type="ORF">PLEPLA_LOCUS27302</name>
</gene>
<dbReference type="EMBL" id="CADEAL010002292">
    <property type="protein sequence ID" value="CAB1439520.1"/>
    <property type="molecule type" value="Genomic_DNA"/>
</dbReference>
<name>A0A9N7YVQ4_PLEPL</name>
<dbReference type="AlphaFoldDB" id="A0A9N7YVQ4"/>
<proteinExistence type="predicted"/>
<sequence>MEGPVGVYRGTHKIVRVLQGEEDYEWIMNYGWLVGARQSPVRRGCVLEATRQASLTGGLVALESMVGMSLNSKEDDSSPTVSPHLRGAEARYVMALKHM</sequence>
<protein>
    <submittedName>
        <fullName evidence="1">Uncharacterized protein</fullName>
    </submittedName>
</protein>
<organism evidence="1 2">
    <name type="scientific">Pleuronectes platessa</name>
    <name type="common">European plaice</name>
    <dbReference type="NCBI Taxonomy" id="8262"/>
    <lineage>
        <taxon>Eukaryota</taxon>
        <taxon>Metazoa</taxon>
        <taxon>Chordata</taxon>
        <taxon>Craniata</taxon>
        <taxon>Vertebrata</taxon>
        <taxon>Euteleostomi</taxon>
        <taxon>Actinopterygii</taxon>
        <taxon>Neopterygii</taxon>
        <taxon>Teleostei</taxon>
        <taxon>Neoteleostei</taxon>
        <taxon>Acanthomorphata</taxon>
        <taxon>Carangaria</taxon>
        <taxon>Pleuronectiformes</taxon>
        <taxon>Pleuronectoidei</taxon>
        <taxon>Pleuronectidae</taxon>
        <taxon>Pleuronectes</taxon>
    </lineage>
</organism>
<accession>A0A9N7YVQ4</accession>
<comment type="caution">
    <text evidence="1">The sequence shown here is derived from an EMBL/GenBank/DDBJ whole genome shotgun (WGS) entry which is preliminary data.</text>
</comment>
<reference evidence="1" key="1">
    <citation type="submission" date="2020-03" db="EMBL/GenBank/DDBJ databases">
        <authorList>
            <person name="Weist P."/>
        </authorList>
    </citation>
    <scope>NUCLEOTIDE SEQUENCE</scope>
</reference>
<evidence type="ECO:0000313" key="1">
    <source>
        <dbReference type="EMBL" id="CAB1439520.1"/>
    </source>
</evidence>
<keyword evidence="2" id="KW-1185">Reference proteome</keyword>
<evidence type="ECO:0000313" key="2">
    <source>
        <dbReference type="Proteomes" id="UP001153269"/>
    </source>
</evidence>
<dbReference type="Proteomes" id="UP001153269">
    <property type="component" value="Unassembled WGS sequence"/>
</dbReference>